<dbReference type="InterPro" id="IPR011990">
    <property type="entry name" value="TPR-like_helical_dom_sf"/>
</dbReference>
<evidence type="ECO:0000313" key="4">
    <source>
        <dbReference type="Proteomes" id="UP000236884"/>
    </source>
</evidence>
<keyword evidence="4" id="KW-1185">Reference proteome</keyword>
<proteinExistence type="predicted"/>
<dbReference type="SUPFAM" id="SSF48452">
    <property type="entry name" value="TPR-like"/>
    <property type="match status" value="1"/>
</dbReference>
<name>A0A0S3PP81_9BRAD</name>
<dbReference type="Gene3D" id="1.25.40.10">
    <property type="entry name" value="Tetratricopeptide repeat domain"/>
    <property type="match status" value="1"/>
</dbReference>
<sequence>MKILTVSVVALFIAASPAFAQSSRPQIEPRTKQAEPRAKPAPRPNKPDRSRDLNFLFGALKAAPDAEAAKSVEVRITSLLANSGSDTTDLLMQRAKRALDAKDNDLSLQLLDAVVDIRPEFAEGWNRRATLHFLNKNYVAAIADIRHVLAIEPRHFGAMVGFGMILHELDEDALALKVLRKALEVHPYLERIDELVKTLSEKVEGREI</sequence>
<feature type="region of interest" description="Disordered" evidence="1">
    <location>
        <begin position="22"/>
        <end position="51"/>
    </location>
</feature>
<dbReference type="AlphaFoldDB" id="A0A0S3PP81"/>
<dbReference type="Proteomes" id="UP000236884">
    <property type="component" value="Chromosome"/>
</dbReference>
<evidence type="ECO:0000256" key="2">
    <source>
        <dbReference type="SAM" id="SignalP"/>
    </source>
</evidence>
<dbReference type="OrthoDB" id="9815010at2"/>
<dbReference type="EMBL" id="AP014946">
    <property type="protein sequence ID" value="BAT57749.1"/>
    <property type="molecule type" value="Genomic_DNA"/>
</dbReference>
<dbReference type="RefSeq" id="WP_096350733.1">
    <property type="nucleotide sequence ID" value="NZ_AP014946.1"/>
</dbReference>
<reference evidence="3 4" key="1">
    <citation type="submission" date="2015-08" db="EMBL/GenBank/DDBJ databases">
        <title>Investigation of the bacterial diversity of lava forest soil.</title>
        <authorList>
            <person name="Lee J.S."/>
        </authorList>
    </citation>
    <scope>NUCLEOTIDE SEQUENCE [LARGE SCALE GENOMIC DNA]</scope>
    <source>
        <strain evidence="3 4">GJW-30</strain>
    </source>
</reference>
<feature type="chain" id="PRO_5006615536" evidence="2">
    <location>
        <begin position="21"/>
        <end position="208"/>
    </location>
</feature>
<dbReference type="InterPro" id="IPR019734">
    <property type="entry name" value="TPR_rpt"/>
</dbReference>
<gene>
    <name evidence="3" type="ORF">GJW-30_1_00258</name>
</gene>
<evidence type="ECO:0000256" key="1">
    <source>
        <dbReference type="SAM" id="MobiDB-lite"/>
    </source>
</evidence>
<evidence type="ECO:0000313" key="3">
    <source>
        <dbReference type="EMBL" id="BAT57749.1"/>
    </source>
</evidence>
<feature type="signal peptide" evidence="2">
    <location>
        <begin position="1"/>
        <end position="20"/>
    </location>
</feature>
<accession>A0A0S3PP81</accession>
<keyword evidence="2" id="KW-0732">Signal</keyword>
<dbReference type="KEGG" id="vgo:GJW-30_1_00258"/>
<feature type="compositionally biased region" description="Basic and acidic residues" evidence="1">
    <location>
        <begin position="27"/>
        <end position="38"/>
    </location>
</feature>
<organism evidence="3 4">
    <name type="scientific">Variibacter gotjawalensis</name>
    <dbReference type="NCBI Taxonomy" id="1333996"/>
    <lineage>
        <taxon>Bacteria</taxon>
        <taxon>Pseudomonadati</taxon>
        <taxon>Pseudomonadota</taxon>
        <taxon>Alphaproteobacteria</taxon>
        <taxon>Hyphomicrobiales</taxon>
        <taxon>Nitrobacteraceae</taxon>
        <taxon>Variibacter</taxon>
    </lineage>
</organism>
<protein>
    <submittedName>
        <fullName evidence="3">Tetratricopeptide repeat protein</fullName>
    </submittedName>
</protein>
<dbReference type="SMART" id="SM00028">
    <property type="entry name" value="TPR"/>
    <property type="match status" value="3"/>
</dbReference>